<evidence type="ECO:0000256" key="1">
    <source>
        <dbReference type="ARBA" id="ARBA00005755"/>
    </source>
</evidence>
<dbReference type="PANTHER" id="PTHR33568">
    <property type="entry name" value="DNA POLYMERASE"/>
    <property type="match status" value="1"/>
</dbReference>
<dbReference type="PANTHER" id="PTHR33568:SF3">
    <property type="entry name" value="DNA-DIRECTED DNA POLYMERASE"/>
    <property type="match status" value="1"/>
</dbReference>
<accession>A0ABD0MB92</accession>
<feature type="compositionally biased region" description="Low complexity" evidence="9">
    <location>
        <begin position="3053"/>
        <end position="3064"/>
    </location>
</feature>
<name>A0ABD0MB92_CIRMR</name>
<dbReference type="SUPFAM" id="SSF56672">
    <property type="entry name" value="DNA/RNA polymerases"/>
    <property type="match status" value="1"/>
</dbReference>
<reference evidence="11 12" key="1">
    <citation type="submission" date="2024-05" db="EMBL/GenBank/DDBJ databases">
        <title>Genome sequencing and assembly of Indian major carp, Cirrhinus mrigala (Hamilton, 1822).</title>
        <authorList>
            <person name="Mohindra V."/>
            <person name="Chowdhury L.M."/>
            <person name="Lal K."/>
            <person name="Jena J.K."/>
        </authorList>
    </citation>
    <scope>NUCLEOTIDE SEQUENCE [LARGE SCALE GENOMIC DNA]</scope>
    <source>
        <strain evidence="11">CM1030</strain>
        <tissue evidence="11">Blood</tissue>
    </source>
</reference>
<feature type="region of interest" description="Disordered" evidence="9">
    <location>
        <begin position="1847"/>
        <end position="1882"/>
    </location>
</feature>
<evidence type="ECO:0000256" key="2">
    <source>
        <dbReference type="ARBA" id="ARBA00012417"/>
    </source>
</evidence>
<feature type="compositionally biased region" description="Polar residues" evidence="9">
    <location>
        <begin position="1732"/>
        <end position="1755"/>
    </location>
</feature>
<dbReference type="EC" id="2.7.7.7" evidence="2"/>
<evidence type="ECO:0000256" key="7">
    <source>
        <dbReference type="ARBA" id="ARBA00023125"/>
    </source>
</evidence>
<evidence type="ECO:0000256" key="9">
    <source>
        <dbReference type="SAM" id="MobiDB-lite"/>
    </source>
</evidence>
<feature type="compositionally biased region" description="Basic residues" evidence="9">
    <location>
        <begin position="3197"/>
        <end position="3212"/>
    </location>
</feature>
<organism evidence="11 12">
    <name type="scientific">Cirrhinus mrigala</name>
    <name type="common">Mrigala</name>
    <dbReference type="NCBI Taxonomy" id="683832"/>
    <lineage>
        <taxon>Eukaryota</taxon>
        <taxon>Metazoa</taxon>
        <taxon>Chordata</taxon>
        <taxon>Craniata</taxon>
        <taxon>Vertebrata</taxon>
        <taxon>Euteleostomi</taxon>
        <taxon>Actinopterygii</taxon>
        <taxon>Neopterygii</taxon>
        <taxon>Teleostei</taxon>
        <taxon>Ostariophysi</taxon>
        <taxon>Cypriniformes</taxon>
        <taxon>Cyprinidae</taxon>
        <taxon>Labeoninae</taxon>
        <taxon>Labeonini</taxon>
        <taxon>Cirrhinus</taxon>
    </lineage>
</organism>
<feature type="region of interest" description="Disordered" evidence="9">
    <location>
        <begin position="1663"/>
        <end position="1686"/>
    </location>
</feature>
<gene>
    <name evidence="11" type="ORF">M9458_058191</name>
</gene>
<dbReference type="GO" id="GO:0006260">
    <property type="term" value="P:DNA replication"/>
    <property type="evidence" value="ECO:0007669"/>
    <property type="project" value="UniProtKB-KW"/>
</dbReference>
<evidence type="ECO:0000256" key="6">
    <source>
        <dbReference type="ARBA" id="ARBA00022932"/>
    </source>
</evidence>
<dbReference type="Gene3D" id="3.90.1600.10">
    <property type="entry name" value="Palm domain of DNA polymerase"/>
    <property type="match status" value="1"/>
</dbReference>
<evidence type="ECO:0000259" key="10">
    <source>
        <dbReference type="Pfam" id="PF03175"/>
    </source>
</evidence>
<proteinExistence type="inferred from homology"/>
<keyword evidence="4" id="KW-0548">Nucleotidyltransferase</keyword>
<comment type="caution">
    <text evidence="11">The sequence shown here is derived from an EMBL/GenBank/DDBJ whole genome shotgun (WGS) entry which is preliminary data.</text>
</comment>
<keyword evidence="6" id="KW-0239">DNA-directed DNA polymerase</keyword>
<feature type="domain" description="DNA-directed DNA polymerase family B mitochondria/virus" evidence="10">
    <location>
        <begin position="2263"/>
        <end position="2427"/>
    </location>
</feature>
<evidence type="ECO:0000256" key="5">
    <source>
        <dbReference type="ARBA" id="ARBA00022705"/>
    </source>
</evidence>
<keyword evidence="12" id="KW-1185">Reference proteome</keyword>
<dbReference type="GO" id="GO:0003677">
    <property type="term" value="F:DNA binding"/>
    <property type="evidence" value="ECO:0007669"/>
    <property type="project" value="UniProtKB-KW"/>
</dbReference>
<dbReference type="EMBL" id="JAMKFB020000915">
    <property type="protein sequence ID" value="KAL0146560.1"/>
    <property type="molecule type" value="Genomic_DNA"/>
</dbReference>
<dbReference type="SUPFAM" id="SSF53098">
    <property type="entry name" value="Ribonuclease H-like"/>
    <property type="match status" value="1"/>
</dbReference>
<feature type="compositionally biased region" description="Low complexity" evidence="9">
    <location>
        <begin position="1223"/>
        <end position="1249"/>
    </location>
</feature>
<feature type="compositionally biased region" description="Polar residues" evidence="9">
    <location>
        <begin position="1804"/>
        <end position="1815"/>
    </location>
</feature>
<evidence type="ECO:0000313" key="12">
    <source>
        <dbReference type="Proteomes" id="UP001529510"/>
    </source>
</evidence>
<feature type="compositionally biased region" description="Polar residues" evidence="9">
    <location>
        <begin position="3184"/>
        <end position="3195"/>
    </location>
</feature>
<sequence length="3232" mass="358959">MADNYDDTFDNLEFDDGLMQILDQIFDEVQLVTFDDDDGVNNGEVNASNDQLVILPAEEALLEIVVTAELQHSSDNVTGPAHTNEPTPEVEVHTPDVMSSSGSCNTAIPDAATSEGSFTGVRGVKRLRHPGCDDTPSTSRFRTLENNEQDYDEAGLTAWSDSQVQAWDEARFTETDQSEEEAEEDLPHEISHEVFRDRDLNRRLDYDMLGRVNRNFERVLDLVGPPLSYRDIETAVETALVDVLSILRNIITCQQQHNEALGHAAAFWRNCHEELYNEFRQFQHDMDGLPEEVNQQRAEMSDQLRELINNQLQMLQPESLNMIERLHELVDEQHEWLSMSIHNNDEQIGAGPSDDPSGYDPSAPNMGLSQNCITRLIREGGRVGDFTVVPRPRFNGLEIRRTVNFREIATNDYAAYHVFMHDILNEIVDFSRLLAGETGFLNVSLQGTTLPTDINAVLTPDNDHDVSTFVDQIERAVQSNTDVGFDSALQLCVSVARNKQGGARRKLSDLAHNEVIKKNKMNLFNPGNIADNMCFSICLARFLNPQCPDRELFRIANIIHTELGYDPQDKIAYHDVSKFESHSDLKIVIFHRSYSGKLEVYKNTDDPHPKTVHMYLHDDHYYMIKNLKAFLGYSYVCEYCYHGFKDRSSHYCKFTCNVCKNPMCYTHPKKSMQCEDCLRYCRSNFCYEMHKQPQRDGVRSPCDLVKYCDRCCRQYRAKWSGDKLIAHKCRPSHCVHCGEVLVDEEEDRHSCYIQPITPEVYSERYIYFDFETMYENGKHVANYVCAMTQSGEQFTAEGVDCVDRMVKHFRRPKFENFTFIAHNSSGFDSFILLEYFTSQGLAPKIILQGCRLVYMYDQVFKQRYIDSYSFLPMKLSKLPSALNLNTNEKGFFPHHFNRLENANYVGPYPSKEHYGYQTMSNSDRAKFDEWYDSVAGQVFDFKKQLGMYCRNDVVLLREACMKYRKEFIECTKVDPFGCITLAGCAMKVFKTLFLTKETIALTHKNAYINQYKSYSNPSIEWLEYIKASRNVDVHHALNHGEAKFGPYHVDGYYELNGDRITMDPASRLVQLRQGNRHIEQYVMDFCELCHLVDFQDSFLKDIFFFGLNKDISVNMPRHHRHWSLIRYIDYALLMAGSAFTVGVADDKPYHPPVPATPIFTHVMSGIVTIMPETSPTKSAKPKSAQVKTTQPKLAHVTSAKPQPAHVTSAKPQPAHVMSAKPQPAHVMPAAPGPAHAMPAAPGPAHAMPATSGPAHAMPATPESAPVMAALPQPAHKMAAIPEPVHKMAAIPKPVHKMAAIPKPVHKMDAIPKPVHKMAAPIGSPAKMAATPEPHQIKVISPKSHLAISAAPKTNQVMPDPPVSSQVRATLSVPSQDTAVLHEPSQDTAVLHESSQDTAAVLHESSQDTAVVLHESSQDTAVVLHESSQDTAVVPHESSQVTAVPHESSQVTAVPHESSQVTAVPHESSQVTAVPHESSHVVPESSHVVPESSHVVPESSHVVPESSHVVPESSHVVPESSQVSKSSQVAAASPGSSQVAAAFPESSQVFKSSQVTAVVPVSSQATAAVPVSSQAAAVVPASSQVKAVFPVSSQVRAAPLKSSQVTATAPVSSKAIAVAPKSSKVTTDLHEPSQATVDLHELSQITADLHEPSQVAAVIPEPSQATGDLHESSQATGDLHESSQATVDLHEPSQATADLQNPSQVTAGLHEPGQVTAVLHESGQVTAGLPESSQVTAGLPESSQVTAGLPESSQETAVLPEPNQVTSDLPKSHHISAEPAEPTLPSHAEPTLPSHAEPTFPSHKSIASTPSRSTDTPLSTVLPVMAIAIFSVWAAHCAPRASSVHESASEASSIHESGPEASSVCESGPEASSVHESAPEAPSIHESALEALPDCESAPEASSDHTSASEASVVHEFTPIPPEVSAQAVDLPKEVAPIYELPATPAQASAPMPPEVSAPAVDPPMGAASSYELSLCPVTTRETYHEPSACHVMVKKANRELSTCHVTAKKAYHELSDRHVTAKKAYNELSACHATAKVVVRDHTALLWMSLIPLWISLLLSALPALPVLQWLPVMPAPPTSPWLPVLPALLALPWLPALPASPWLLAMPALPAPPWLPALPAPPWLPALPAPPWLPALPAPPWLPALPAPPWLPALPALPAPVFHCLPLLHGPGPPVFHCLPLLHGPGPPRIHCLPLIHSPGPPVLHCLPLLHGPGPPVLHCLPLLHSPVHDIWECQWDKAKQNDPDVRAFMTNYTAPARLNPRDALFGGRTNAFKLYHKVSEDERISYLDFTSLYPYVQSRKTYPIGHPEIILKDFGPVESYFGLIKCTVVPPRRLLHPVLPFRSSSSKLLFALCRTFAEEQLQKTCQHSDEERSISGTWVSVELSRAIDKGYSVVRIDEVWHFPQTSDTLFSDYVKTFLKFKQEASGFPPHIVTEVDKQSYVEEYFEKEGVQLDIDKITLNPARRSINKYLLNSLWGRFALRCNLPTAELLTDPEDFARHFFGNGHIIKHFSFVSDSVALVQWCYAEEDPAPARDVNVFIGAFTTAYGRLELYNYMDRLGPRVFYADTDSLVFISKNGEWMPQTGAYLGELTDELDAQDFISEFASTGPKSDGYRTAKNKVTLKVKGITLHSINADIITLESMICLVQGYVTSRDTTHLLTRTETIVRNKKKFTLHNKSVLKRFKVVYDKRPSGSGKTVFVKNLLCNADKMIDVKIDNIVFLYSCWQPLYDELLSLFDIKFIEGIPKSLNDENLLPPNKKSIVICDDLMDEAYSNVELERAFTKYVHHKSFSIILITQNLFFQAKSSRTITLSTHYIVLYKSPRDSMQISLLGRQIYPGNGKFFMECYQDATNQPFGFLLIDFKAKTPERFRLRSGLFSEYQASPKQRRVILQSASDQLILSLCEIALNVLHGTIPLNTSQLRRLKKRKEEIKYAASKNINIGRKKRMINQRGGFLTRLIMEHAERMYVIPQNQMNKLRSGNVRETIQQVVENDLDGAIRRVLQRSDIDPHGKAKLYTNILQRFLAIVKQGDLESGTLTLTLPKEDATHGDASTTAPASASAPAPAPNNDDGEDQIVDEILSNVPQRSLKNIKYILNKMSNAKQLSSWTASGEFVYRGRVIHGSHMLDLVKSITAPQTIRDEYRPRGWGEFLDAFAALNIPFSTVSNPQVKRMVESLKRKSPVHTQSPSPQQVTPLKKHRGRMPKTRRHPTTRGEDVFKSPSLDVNAWLTF</sequence>
<protein>
    <recommendedName>
        <fullName evidence="2">DNA-directed DNA polymerase</fullName>
        <ecNumber evidence="2">2.7.7.7</ecNumber>
    </recommendedName>
</protein>
<feature type="region of interest" description="Disordered" evidence="9">
    <location>
        <begin position="1732"/>
        <end position="1815"/>
    </location>
</feature>
<dbReference type="InterPro" id="IPR043502">
    <property type="entry name" value="DNA/RNA_pol_sf"/>
</dbReference>
<feature type="region of interest" description="Disordered" evidence="9">
    <location>
        <begin position="3046"/>
        <end position="3075"/>
    </location>
</feature>
<dbReference type="InterPro" id="IPR023211">
    <property type="entry name" value="DNA_pol_palm_dom_sf"/>
</dbReference>
<keyword evidence="3" id="KW-0808">Transferase</keyword>
<feature type="region of interest" description="Disordered" evidence="9">
    <location>
        <begin position="1173"/>
        <end position="1260"/>
    </location>
</feature>
<evidence type="ECO:0000256" key="3">
    <source>
        <dbReference type="ARBA" id="ARBA00022679"/>
    </source>
</evidence>
<dbReference type="InterPro" id="IPR012337">
    <property type="entry name" value="RNaseH-like_sf"/>
</dbReference>
<evidence type="ECO:0000313" key="11">
    <source>
        <dbReference type="EMBL" id="KAL0146560.1"/>
    </source>
</evidence>
<keyword evidence="7" id="KW-0238">DNA-binding</keyword>
<feature type="region of interest" description="Disordered" evidence="9">
    <location>
        <begin position="75"/>
        <end position="102"/>
    </location>
</feature>
<dbReference type="Gene3D" id="3.30.420.10">
    <property type="entry name" value="Ribonuclease H-like superfamily/Ribonuclease H"/>
    <property type="match status" value="1"/>
</dbReference>
<dbReference type="Pfam" id="PF03175">
    <property type="entry name" value="DNA_pol_B_2"/>
    <property type="match status" value="2"/>
</dbReference>
<dbReference type="InterPro" id="IPR036397">
    <property type="entry name" value="RNaseH_sf"/>
</dbReference>
<feature type="compositionally biased region" description="Polar residues" evidence="9">
    <location>
        <begin position="1671"/>
        <end position="1685"/>
    </location>
</feature>
<evidence type="ECO:0000256" key="8">
    <source>
        <dbReference type="ARBA" id="ARBA00049244"/>
    </source>
</evidence>
<evidence type="ECO:0000256" key="4">
    <source>
        <dbReference type="ARBA" id="ARBA00022695"/>
    </source>
</evidence>
<dbReference type="GO" id="GO:0003887">
    <property type="term" value="F:DNA-directed DNA polymerase activity"/>
    <property type="evidence" value="ECO:0007669"/>
    <property type="project" value="UniProtKB-KW"/>
</dbReference>
<feature type="domain" description="DNA-directed DNA polymerase family B mitochondria/virus" evidence="10">
    <location>
        <begin position="815"/>
        <end position="1004"/>
    </location>
</feature>
<comment type="catalytic activity">
    <reaction evidence="8">
        <text>DNA(n) + a 2'-deoxyribonucleoside 5'-triphosphate = DNA(n+1) + diphosphate</text>
        <dbReference type="Rhea" id="RHEA:22508"/>
        <dbReference type="Rhea" id="RHEA-COMP:17339"/>
        <dbReference type="Rhea" id="RHEA-COMP:17340"/>
        <dbReference type="ChEBI" id="CHEBI:33019"/>
        <dbReference type="ChEBI" id="CHEBI:61560"/>
        <dbReference type="ChEBI" id="CHEBI:173112"/>
        <dbReference type="EC" id="2.7.7.7"/>
    </reaction>
</comment>
<comment type="similarity">
    <text evidence="1">Belongs to the DNA polymerase type-B family.</text>
</comment>
<feature type="region of interest" description="Disordered" evidence="9">
    <location>
        <begin position="3178"/>
        <end position="3219"/>
    </location>
</feature>
<dbReference type="Proteomes" id="UP001529510">
    <property type="component" value="Unassembled WGS sequence"/>
</dbReference>
<feature type="region of interest" description="Disordered" evidence="9">
    <location>
        <begin position="344"/>
        <end position="365"/>
    </location>
</feature>
<feature type="region of interest" description="Disordered" evidence="9">
    <location>
        <begin position="1504"/>
        <end position="1529"/>
    </location>
</feature>
<dbReference type="InterPro" id="IPR004868">
    <property type="entry name" value="DNA-dir_DNA_pol_B_mt/vir"/>
</dbReference>
<keyword evidence="5" id="KW-0235">DNA replication</keyword>